<sequence>GDDGMQSAPRGDEAKDVEHNR</sequence>
<reference evidence="2 3" key="1">
    <citation type="journal article" date="2017" name="Int. J. Parasitol.">
        <title>The genome of the protozoan parasite Cystoisospora suis and a reverse vaccinology approach to identify vaccine candidates.</title>
        <authorList>
            <person name="Palmieri N."/>
            <person name="Shrestha A."/>
            <person name="Ruttkowski B."/>
            <person name="Beck T."/>
            <person name="Vogl C."/>
            <person name="Tomley F."/>
            <person name="Blake D.P."/>
            <person name="Joachim A."/>
        </authorList>
    </citation>
    <scope>NUCLEOTIDE SEQUENCE [LARGE SCALE GENOMIC DNA]</scope>
    <source>
        <strain evidence="2 3">Wien I</strain>
    </source>
</reference>
<dbReference type="AlphaFoldDB" id="A0A2C6KQ43"/>
<dbReference type="VEuPathDB" id="ToxoDB:CSUI_006493"/>
<feature type="compositionally biased region" description="Basic and acidic residues" evidence="1">
    <location>
        <begin position="10"/>
        <end position="21"/>
    </location>
</feature>
<dbReference type="Proteomes" id="UP000221165">
    <property type="component" value="Unassembled WGS sequence"/>
</dbReference>
<name>A0A2C6KQ43_9APIC</name>
<proteinExistence type="predicted"/>
<comment type="caution">
    <text evidence="2">The sequence shown here is derived from an EMBL/GenBank/DDBJ whole genome shotgun (WGS) entry which is preliminary data.</text>
</comment>
<evidence type="ECO:0000313" key="2">
    <source>
        <dbReference type="EMBL" id="PHJ19677.1"/>
    </source>
</evidence>
<protein>
    <submittedName>
        <fullName evidence="2">Uncharacterized protein</fullName>
    </submittedName>
</protein>
<dbReference type="EMBL" id="MIGC01003294">
    <property type="protein sequence ID" value="PHJ19677.1"/>
    <property type="molecule type" value="Genomic_DNA"/>
</dbReference>
<gene>
    <name evidence="2" type="ORF">CSUI_006493</name>
</gene>
<keyword evidence="3" id="KW-1185">Reference proteome</keyword>
<accession>A0A2C6KQ43</accession>
<organism evidence="2 3">
    <name type="scientific">Cystoisospora suis</name>
    <dbReference type="NCBI Taxonomy" id="483139"/>
    <lineage>
        <taxon>Eukaryota</taxon>
        <taxon>Sar</taxon>
        <taxon>Alveolata</taxon>
        <taxon>Apicomplexa</taxon>
        <taxon>Conoidasida</taxon>
        <taxon>Coccidia</taxon>
        <taxon>Eucoccidiorida</taxon>
        <taxon>Eimeriorina</taxon>
        <taxon>Sarcocystidae</taxon>
        <taxon>Cystoisospora</taxon>
    </lineage>
</organism>
<evidence type="ECO:0000313" key="3">
    <source>
        <dbReference type="Proteomes" id="UP000221165"/>
    </source>
</evidence>
<evidence type="ECO:0000256" key="1">
    <source>
        <dbReference type="SAM" id="MobiDB-lite"/>
    </source>
</evidence>
<feature type="non-terminal residue" evidence="2">
    <location>
        <position position="1"/>
    </location>
</feature>
<feature type="region of interest" description="Disordered" evidence="1">
    <location>
        <begin position="1"/>
        <end position="21"/>
    </location>
</feature>